<reference evidence="14" key="2">
    <citation type="submission" date="2025-09" db="UniProtKB">
        <authorList>
            <consortium name="Ensembl"/>
        </authorList>
    </citation>
    <scope>IDENTIFICATION</scope>
</reference>
<evidence type="ECO:0000256" key="1">
    <source>
        <dbReference type="ARBA" id="ARBA00004477"/>
    </source>
</evidence>
<dbReference type="PANTHER" id="PTHR15495:SF7">
    <property type="entry name" value="GPI INOSITOL-DEACYLASE"/>
    <property type="match status" value="1"/>
</dbReference>
<evidence type="ECO:0000256" key="7">
    <source>
        <dbReference type="ARBA" id="ARBA00022927"/>
    </source>
</evidence>
<dbReference type="Ensembl" id="ENSGMOT00000012384.2">
    <property type="protein sequence ID" value="ENSGMOP00000012059.2"/>
    <property type="gene ID" value="ENSGMOG00000011266.2"/>
</dbReference>
<dbReference type="AlphaFoldDB" id="A0A8C4ZFC2"/>
<protein>
    <recommendedName>
        <fullName evidence="10">GPI inositol-deacylase</fullName>
        <ecNumber evidence="10">3.1.-.-</ecNumber>
    </recommendedName>
</protein>
<dbReference type="GO" id="GO:0050185">
    <property type="term" value="F:phosphatidylinositol deacylase activity"/>
    <property type="evidence" value="ECO:0007669"/>
    <property type="project" value="TreeGrafter"/>
</dbReference>
<keyword evidence="3 10" id="KW-0813">Transport</keyword>
<feature type="region of interest" description="Disordered" evidence="11">
    <location>
        <begin position="317"/>
        <end position="472"/>
    </location>
</feature>
<sequence>MRFSVFYGAALVLLVAGLRELLTGSEENRCSMTYMYEYPEYRRVTLPRRVSRLYPAYGLYLYGEGLYAQETRALKLSGAPVLFLPGNAGSYKQARSLGSVALRKAESLDGGVHLNVFTVDFNEELVALYGGSLRKQTLFLHECIKAVLRLYKGQERPPRSVVLVGHSMGGVVARALFTLPRFSPPLVSLILTQASPHLAPVLALDTHLLGFYSAVRERWVRHADSLANVTVLSVGGGYRDYQVRSGLTTLPCSPGDPNKLSLVATAVPRTWVSTDHLSIVWCKELVLATVRAFFDLIDPETNQVRMRSGVMAHCDGPHKPAHYDSPHKPTHCDGPHKPAHYDSPHKPAHCDGPHNPAHYDGPHKPAHNDGSHTLAHYDGPHKPAHYDVPDKPAHYDGPDKPAHYDGPHKPAHYDGSHTLAHYDGPHKPAHYDGPHKPAHYDGSHKPAHYDGPDKPAHYDGPHKPAHYDGPPKVVSDYVPSTSVPSVTEISGMLHTSRPGNTSSALLQLHTAPNCQYKVLVRTSFPRVMGQVLRFCGPQLPVYMAVTLLLACGGQLWSIARTGKPLEASQAVGWGLQPHKVGLPVYLLHLLLGYESITQPRPYCPTTAQPSPRR</sequence>
<keyword evidence="7 10" id="KW-0653">Protein transport</keyword>
<evidence type="ECO:0000256" key="11">
    <source>
        <dbReference type="SAM" id="MobiDB-lite"/>
    </source>
</evidence>
<keyword evidence="9 10" id="KW-0472">Membrane</keyword>
<feature type="compositionally biased region" description="Basic and acidic residues" evidence="11">
    <location>
        <begin position="423"/>
        <end position="466"/>
    </location>
</feature>
<dbReference type="OMA" id="GPHKPAH"/>
<evidence type="ECO:0000256" key="6">
    <source>
        <dbReference type="ARBA" id="ARBA00022824"/>
    </source>
</evidence>
<dbReference type="GO" id="GO:0006888">
    <property type="term" value="P:endoplasmic reticulum to Golgi vesicle-mediated transport"/>
    <property type="evidence" value="ECO:0007669"/>
    <property type="project" value="TreeGrafter"/>
</dbReference>
<feature type="compositionally biased region" description="Basic and acidic residues" evidence="11">
    <location>
        <begin position="317"/>
        <end position="352"/>
    </location>
</feature>
<comment type="function">
    <text evidence="10">GPI inositol-deacylase that catalyzes the remove of the acyl chain linked to the 2-OH position of inositol ring from the GPI-anchored protein (GPI-AP) in the endoplasmic reticulum. Initiates the post-attachment remodeling phase of GPI-AP biogenesis and participates in endoplasmic reticulum (ER)-to-Golgi transport of GPI-anchored protein.</text>
</comment>
<accession>A0A8C4ZFC2</accession>
<organism evidence="14 15">
    <name type="scientific">Gadus morhua</name>
    <name type="common">Atlantic cod</name>
    <dbReference type="NCBI Taxonomy" id="8049"/>
    <lineage>
        <taxon>Eukaryota</taxon>
        <taxon>Metazoa</taxon>
        <taxon>Chordata</taxon>
        <taxon>Craniata</taxon>
        <taxon>Vertebrata</taxon>
        <taxon>Euteleostomi</taxon>
        <taxon>Actinopterygii</taxon>
        <taxon>Neopterygii</taxon>
        <taxon>Teleostei</taxon>
        <taxon>Neoteleostei</taxon>
        <taxon>Acanthomorphata</taxon>
        <taxon>Zeiogadaria</taxon>
        <taxon>Gadariae</taxon>
        <taxon>Gadiformes</taxon>
        <taxon>Gadoidei</taxon>
        <taxon>Gadidae</taxon>
        <taxon>Gadus</taxon>
    </lineage>
</organism>
<dbReference type="EC" id="3.1.-.-" evidence="10"/>
<proteinExistence type="inferred from homology"/>
<reference evidence="14" key="1">
    <citation type="submission" date="2025-08" db="UniProtKB">
        <authorList>
            <consortium name="Ensembl"/>
        </authorList>
    </citation>
    <scope>IDENTIFICATION</scope>
</reference>
<keyword evidence="4" id="KW-0812">Transmembrane</keyword>
<comment type="similarity">
    <text evidence="2 10">Belongs to the GPI inositol-deacylase family.</text>
</comment>
<evidence type="ECO:0000256" key="8">
    <source>
        <dbReference type="ARBA" id="ARBA00022989"/>
    </source>
</evidence>
<dbReference type="InterPro" id="IPR029058">
    <property type="entry name" value="AB_hydrolase_fold"/>
</dbReference>
<feature type="signal peptide" evidence="12">
    <location>
        <begin position="1"/>
        <end position="17"/>
    </location>
</feature>
<dbReference type="InterPro" id="IPR039529">
    <property type="entry name" value="PGAP1/BST1"/>
</dbReference>
<dbReference type="Proteomes" id="UP000694546">
    <property type="component" value="Chromosome 17"/>
</dbReference>
<evidence type="ECO:0000256" key="4">
    <source>
        <dbReference type="ARBA" id="ARBA00022692"/>
    </source>
</evidence>
<keyword evidence="15" id="KW-1185">Reference proteome</keyword>
<dbReference type="Gene3D" id="3.40.50.1820">
    <property type="entry name" value="alpha/beta hydrolase"/>
    <property type="match status" value="1"/>
</dbReference>
<dbReference type="GO" id="GO:0006505">
    <property type="term" value="P:GPI anchor metabolic process"/>
    <property type="evidence" value="ECO:0007669"/>
    <property type="project" value="TreeGrafter"/>
</dbReference>
<dbReference type="Pfam" id="PF07819">
    <property type="entry name" value="PGAP1"/>
    <property type="match status" value="1"/>
</dbReference>
<keyword evidence="6 10" id="KW-0256">Endoplasmic reticulum</keyword>
<feature type="compositionally biased region" description="Basic and acidic residues" evidence="11">
    <location>
        <begin position="360"/>
        <end position="370"/>
    </location>
</feature>
<keyword evidence="8" id="KW-1133">Transmembrane helix</keyword>
<keyword evidence="5 10" id="KW-0378">Hydrolase</keyword>
<evidence type="ECO:0000256" key="5">
    <source>
        <dbReference type="ARBA" id="ARBA00022801"/>
    </source>
</evidence>
<evidence type="ECO:0000313" key="14">
    <source>
        <dbReference type="Ensembl" id="ENSGMOP00000012059.2"/>
    </source>
</evidence>
<evidence type="ECO:0000256" key="2">
    <source>
        <dbReference type="ARBA" id="ARBA00006931"/>
    </source>
</evidence>
<dbReference type="InterPro" id="IPR012908">
    <property type="entry name" value="PGAP1-ab_dom-like"/>
</dbReference>
<dbReference type="GeneTree" id="ENSGT00390000016484"/>
<feature type="domain" description="GPI inositol-deacylase PGAP1-like alpha/beta" evidence="13">
    <location>
        <begin position="76"/>
        <end position="295"/>
    </location>
</feature>
<comment type="subcellular location">
    <subcellularLocation>
        <location evidence="1">Endoplasmic reticulum membrane</location>
        <topology evidence="1">Multi-pass membrane protein</topology>
    </subcellularLocation>
</comment>
<feature type="compositionally biased region" description="Basic and acidic residues" evidence="11">
    <location>
        <begin position="378"/>
        <end position="415"/>
    </location>
</feature>
<name>A0A8C4ZFC2_GADMO</name>
<dbReference type="SUPFAM" id="SSF53474">
    <property type="entry name" value="alpha/beta-Hydrolases"/>
    <property type="match status" value="1"/>
</dbReference>
<dbReference type="PANTHER" id="PTHR15495">
    <property type="entry name" value="NEGATIVE REGULATOR OF VESICLE FORMATION-RELATED"/>
    <property type="match status" value="1"/>
</dbReference>
<keyword evidence="12" id="KW-0732">Signal</keyword>
<evidence type="ECO:0000256" key="12">
    <source>
        <dbReference type="SAM" id="SignalP"/>
    </source>
</evidence>
<evidence type="ECO:0000313" key="15">
    <source>
        <dbReference type="Proteomes" id="UP000694546"/>
    </source>
</evidence>
<evidence type="ECO:0000259" key="13">
    <source>
        <dbReference type="Pfam" id="PF07819"/>
    </source>
</evidence>
<evidence type="ECO:0000256" key="3">
    <source>
        <dbReference type="ARBA" id="ARBA00022448"/>
    </source>
</evidence>
<evidence type="ECO:0000256" key="10">
    <source>
        <dbReference type="RuleBase" id="RU365011"/>
    </source>
</evidence>
<feature type="chain" id="PRO_5046175034" description="GPI inositol-deacylase" evidence="12">
    <location>
        <begin position="18"/>
        <end position="613"/>
    </location>
</feature>
<evidence type="ECO:0000256" key="9">
    <source>
        <dbReference type="ARBA" id="ARBA00023136"/>
    </source>
</evidence>
<dbReference type="GO" id="GO:0015031">
    <property type="term" value="P:protein transport"/>
    <property type="evidence" value="ECO:0007669"/>
    <property type="project" value="UniProtKB-KW"/>
</dbReference>
<dbReference type="GO" id="GO:0005789">
    <property type="term" value="C:endoplasmic reticulum membrane"/>
    <property type="evidence" value="ECO:0007669"/>
    <property type="project" value="UniProtKB-SubCell"/>
</dbReference>
<dbReference type="Pfam" id="PF24660">
    <property type="entry name" value="PGAP1_3rd"/>
    <property type="match status" value="1"/>
</dbReference>